<keyword evidence="1 4" id="KW-0349">Heme</keyword>
<dbReference type="Pfam" id="PF07637">
    <property type="entry name" value="PSD5"/>
    <property type="match status" value="1"/>
</dbReference>
<evidence type="ECO:0000259" key="6">
    <source>
        <dbReference type="PROSITE" id="PS51007"/>
    </source>
</evidence>
<proteinExistence type="predicted"/>
<sequence>MVLRPVLLALLGTATAASLAAGLLLARGEQASATAAPSSPIPLDGLAGAETFVRAAPPAQAEDPAFKDKVLPFLQKYCVDCHKGEKAKGGLALDGYVSEAAARKDRKNWSAIQHTISSGEMPPKASKKPQPTKEEKEFVVEWIASSLTRVNCSPDVPKDPGRVTIRRLNRAEYNNTIRDLCGVDFKPAEEFPSDDVGYGFDNIGDVLSFQPILLEKYLAAAEKILGTALNVPEPPKSAKQTYRPQNILATPRDAKSKDPGVKIVFKSEGQGFLEKFNFSAEGEYLVRFRGWGSNVGGAHPKVTVRVGGEDVKTFTVDGEPGKAKTYEASVKVRAGEKRVAVAFTNGFEDKNEKKVREFGLELIEIEGPFNPVPPPDSASVKQLLIARPGAGVDARAAAETVLTNFARRAYRRPVKPDEVARLLKLFDLATKQGEPFHVALKLPMKAVLVSPHFLYRIEDDPKNANDVRTLNDFEFATRLSYFLWSSMPDEELFKLAAKGELRKPATLESQVKRMLTDPKAKALSENFAGQWLQLRNLKTLAPDKGFFPGWDDQLRNAMVGEAEAFFEYVVRNDRPVLDFLDADYTFVNGRLAEHYGLKDVKGAEFRKVTLPDVRRGGIITMASTLTVTSNPTRTSPVKRGKWILENVLGTPPPPAAPDVPELPPTGQLKGTLREQMEQHRANPSCATCHAKLDPLGFGLENFDGIGGWRALDNKKPVDASGELPGGLKFNGPAELRKVLLGKADQFRTCFAEKLLTFGLGRGLEYYDKCALDEITKASKENGDKFSALVLAVVKSDPFQKRKGKRSE</sequence>
<dbReference type="InterPro" id="IPR013043">
    <property type="entry name" value="DUF1595"/>
</dbReference>
<comment type="caution">
    <text evidence="7">The sequence shown here is derived from an EMBL/GenBank/DDBJ whole genome shotgun (WGS) entry which is preliminary data.</text>
</comment>
<dbReference type="InterPro" id="IPR036909">
    <property type="entry name" value="Cyt_c-like_dom_sf"/>
</dbReference>
<accession>A0ABU5ETE1</accession>
<dbReference type="InterPro" id="IPR011478">
    <property type="entry name" value="DUF1585"/>
</dbReference>
<dbReference type="Gene3D" id="2.60.60.40">
    <property type="match status" value="1"/>
</dbReference>
<evidence type="ECO:0000256" key="4">
    <source>
        <dbReference type="PROSITE-ProRule" id="PRU00433"/>
    </source>
</evidence>
<dbReference type="Pfam" id="PF07635">
    <property type="entry name" value="PSCyt1"/>
    <property type="match status" value="1"/>
</dbReference>
<keyword evidence="2 4" id="KW-0479">Metal-binding</keyword>
<organism evidence="7 8">
    <name type="scientific">Gemmata algarum</name>
    <dbReference type="NCBI Taxonomy" id="2975278"/>
    <lineage>
        <taxon>Bacteria</taxon>
        <taxon>Pseudomonadati</taxon>
        <taxon>Planctomycetota</taxon>
        <taxon>Planctomycetia</taxon>
        <taxon>Gemmatales</taxon>
        <taxon>Gemmataceae</taxon>
        <taxon>Gemmata</taxon>
    </lineage>
</organism>
<feature type="chain" id="PRO_5046866044" evidence="5">
    <location>
        <begin position="21"/>
        <end position="807"/>
    </location>
</feature>
<evidence type="ECO:0000256" key="2">
    <source>
        <dbReference type="ARBA" id="ARBA00022723"/>
    </source>
</evidence>
<keyword evidence="3 4" id="KW-0408">Iron</keyword>
<protein>
    <submittedName>
        <fullName evidence="7">DUF1592 domain-containing protein</fullName>
    </submittedName>
</protein>
<dbReference type="Pfam" id="PF07624">
    <property type="entry name" value="PSD2"/>
    <property type="match status" value="1"/>
</dbReference>
<dbReference type="EMBL" id="JAXBLV010000034">
    <property type="protein sequence ID" value="MDY3558475.1"/>
    <property type="molecule type" value="Genomic_DNA"/>
</dbReference>
<dbReference type="Proteomes" id="UP001272242">
    <property type="component" value="Unassembled WGS sequence"/>
</dbReference>
<name>A0ABU5ETE1_9BACT</name>
<evidence type="ECO:0000313" key="7">
    <source>
        <dbReference type="EMBL" id="MDY3558475.1"/>
    </source>
</evidence>
<evidence type="ECO:0000313" key="8">
    <source>
        <dbReference type="Proteomes" id="UP001272242"/>
    </source>
</evidence>
<dbReference type="Pfam" id="PF07626">
    <property type="entry name" value="PSD3"/>
    <property type="match status" value="1"/>
</dbReference>
<dbReference type="Pfam" id="PF07627">
    <property type="entry name" value="PSCyt3"/>
    <property type="match status" value="1"/>
</dbReference>
<dbReference type="InterPro" id="IPR013039">
    <property type="entry name" value="DUF1588"/>
</dbReference>
<dbReference type="InterPro" id="IPR013036">
    <property type="entry name" value="DUF1587"/>
</dbReference>
<keyword evidence="5" id="KW-0732">Signal</keyword>
<dbReference type="Pfam" id="PF07631">
    <property type="entry name" value="PSD4"/>
    <property type="match status" value="1"/>
</dbReference>
<keyword evidence="8" id="KW-1185">Reference proteome</keyword>
<gene>
    <name evidence="7" type="ORF">R5W23_005593</name>
</gene>
<evidence type="ECO:0000256" key="5">
    <source>
        <dbReference type="SAM" id="SignalP"/>
    </source>
</evidence>
<feature type="domain" description="Cytochrome c" evidence="6">
    <location>
        <begin position="43"/>
        <end position="147"/>
    </location>
</feature>
<evidence type="ECO:0000256" key="3">
    <source>
        <dbReference type="ARBA" id="ARBA00023004"/>
    </source>
</evidence>
<dbReference type="SUPFAM" id="SSF46626">
    <property type="entry name" value="Cytochrome c"/>
    <property type="match status" value="1"/>
</dbReference>
<dbReference type="PROSITE" id="PS51007">
    <property type="entry name" value="CYTC"/>
    <property type="match status" value="1"/>
</dbReference>
<dbReference type="InterPro" id="IPR013042">
    <property type="entry name" value="DUF1592"/>
</dbReference>
<feature type="signal peptide" evidence="5">
    <location>
        <begin position="1"/>
        <end position="20"/>
    </location>
</feature>
<dbReference type="RefSeq" id="WP_320685388.1">
    <property type="nucleotide sequence ID" value="NZ_JAXBLV010000034.1"/>
</dbReference>
<evidence type="ECO:0000256" key="1">
    <source>
        <dbReference type="ARBA" id="ARBA00022617"/>
    </source>
</evidence>
<dbReference type="InterPro" id="IPR011429">
    <property type="entry name" value="Cyt_c_Planctomycete-type"/>
</dbReference>
<dbReference type="InterPro" id="IPR009056">
    <property type="entry name" value="Cyt_c-like_dom"/>
</dbReference>
<reference evidence="8" key="1">
    <citation type="journal article" date="2023" name="Mar. Drugs">
        <title>Gemmata algarum, a Novel Planctomycete Isolated from an Algal Mat, Displays Antimicrobial Activity.</title>
        <authorList>
            <person name="Kumar G."/>
            <person name="Kallscheuer N."/>
            <person name="Kashif M."/>
            <person name="Ahamad S."/>
            <person name="Jagadeeshwari U."/>
            <person name="Pannikurungottu S."/>
            <person name="Haufschild T."/>
            <person name="Kabuu M."/>
            <person name="Sasikala C."/>
            <person name="Jogler C."/>
            <person name="Ramana C."/>
        </authorList>
    </citation>
    <scope>NUCLEOTIDE SEQUENCE [LARGE SCALE GENOMIC DNA]</scope>
    <source>
        <strain evidence="8">JC673</strain>
    </source>
</reference>